<keyword evidence="4" id="KW-1017">Isopeptide bond</keyword>
<dbReference type="GO" id="GO:0005634">
    <property type="term" value="C:nucleus"/>
    <property type="evidence" value="ECO:0007669"/>
    <property type="project" value="UniProtKB-SubCell"/>
</dbReference>
<dbReference type="EMBL" id="HBIP01017106">
    <property type="protein sequence ID" value="CAE0494987.1"/>
    <property type="molecule type" value="Transcribed_RNA"/>
</dbReference>
<evidence type="ECO:0000256" key="8">
    <source>
        <dbReference type="ARBA" id="ARBA00023163"/>
    </source>
</evidence>
<organism evidence="13">
    <name type="scientific">Dunaliella tertiolecta</name>
    <name type="common">Green alga</name>
    <dbReference type="NCBI Taxonomy" id="3047"/>
    <lineage>
        <taxon>Eukaryota</taxon>
        <taxon>Viridiplantae</taxon>
        <taxon>Chlorophyta</taxon>
        <taxon>core chlorophytes</taxon>
        <taxon>Chlorophyceae</taxon>
        <taxon>CS clade</taxon>
        <taxon>Chlamydomonadales</taxon>
        <taxon>Dunaliellaceae</taxon>
        <taxon>Dunaliella</taxon>
    </lineage>
</organism>
<feature type="domain" description="Zinc-finger" evidence="12">
    <location>
        <begin position="182"/>
        <end position="285"/>
    </location>
</feature>
<keyword evidence="9" id="KW-0539">Nucleus</keyword>
<keyword evidence="6" id="KW-0832">Ubl conjugation</keyword>
<feature type="region of interest" description="Disordered" evidence="11">
    <location>
        <begin position="1"/>
        <end position="80"/>
    </location>
</feature>
<proteinExistence type="predicted"/>
<evidence type="ECO:0000256" key="11">
    <source>
        <dbReference type="SAM" id="MobiDB-lite"/>
    </source>
</evidence>
<evidence type="ECO:0000256" key="3">
    <source>
        <dbReference type="ARBA" id="ARBA00022490"/>
    </source>
</evidence>
<accession>A0A7S3QWA9</accession>
<dbReference type="GO" id="GO:0006355">
    <property type="term" value="P:regulation of DNA-templated transcription"/>
    <property type="evidence" value="ECO:0007669"/>
    <property type="project" value="InterPro"/>
</dbReference>
<feature type="compositionally biased region" description="Polar residues" evidence="11">
    <location>
        <begin position="135"/>
        <end position="154"/>
    </location>
</feature>
<dbReference type="PANTHER" id="PTHR31169:SF8">
    <property type="entry name" value="ZINC-FINGER DOMAIN OF MONOAMINE-OXIDASE A REPRESSOR R1 PROTEIN"/>
    <property type="match status" value="1"/>
</dbReference>
<evidence type="ECO:0000256" key="2">
    <source>
        <dbReference type="ARBA" id="ARBA00004496"/>
    </source>
</evidence>
<evidence type="ECO:0000256" key="4">
    <source>
        <dbReference type="ARBA" id="ARBA00022499"/>
    </source>
</evidence>
<dbReference type="InterPro" id="IPR018866">
    <property type="entry name" value="Znf-4CXXC_R1"/>
</dbReference>
<evidence type="ECO:0000256" key="7">
    <source>
        <dbReference type="ARBA" id="ARBA00023015"/>
    </source>
</evidence>
<evidence type="ECO:0000259" key="12">
    <source>
        <dbReference type="Pfam" id="PF10497"/>
    </source>
</evidence>
<dbReference type="Pfam" id="PF10497">
    <property type="entry name" value="zf-4CXXC_R1"/>
    <property type="match status" value="1"/>
</dbReference>
<feature type="region of interest" description="Disordered" evidence="11">
    <location>
        <begin position="331"/>
        <end position="364"/>
    </location>
</feature>
<keyword evidence="7" id="KW-0805">Transcription regulation</keyword>
<gene>
    <name evidence="13" type="ORF">DTER00134_LOCUS10060</name>
</gene>
<comment type="subcellular location">
    <subcellularLocation>
        <location evidence="2">Cytoplasm</location>
    </subcellularLocation>
    <subcellularLocation>
        <location evidence="1">Nucleus</location>
    </subcellularLocation>
</comment>
<name>A0A7S3QWA9_DUNTE</name>
<keyword evidence="10" id="KW-0175">Coiled coil</keyword>
<evidence type="ECO:0000256" key="6">
    <source>
        <dbReference type="ARBA" id="ARBA00022843"/>
    </source>
</evidence>
<keyword evidence="3" id="KW-0963">Cytoplasm</keyword>
<evidence type="ECO:0000313" key="13">
    <source>
        <dbReference type="EMBL" id="CAE0494987.1"/>
    </source>
</evidence>
<sequence length="489" mass="52624">MGGVGSRNPSPVADGNKDAQSRMGGVGSRNPSPVADGNKDAQSSMGGGAKADQEGSTRDAEECLQGGSRGREEDASFGSELKGILTEMDDDLQRIVDKLSAPDAQRRLTPDAHQGRSKRRRLLPQIQLKNELLSDDNSSGQDQGTSEQQNSDNSCGAEDCLMEQEGDDGCSDLSDAAEEAGKGPLCHGHRHASVPYVKCSLPHCGKTFCAACAWNRNGEDAVASAATGCWVCPCCRDSNGSQGCGAGCSGCCICSRCRKRQGLPPTGLLYSTATASGFSNVHDYLVHNNTGEDAATIQARKQRHWWGRGIVSAQGVRKRAPAGSPKRLLRTRRSRQQCKKHMVGAPSKDGAGGASRADNGSGGNDQQAWVCCELCSKWRCTSPEFATQMADSDAQFRCCMLEGATCGDRCDWEWEEEQFQLLQAAGAEQAALQHQCEAPQTLQAVKLPGSVQEQQPHLLADLKAQELELLQKRRELEQQLQQQQQQQQQ</sequence>
<reference evidence="13" key="1">
    <citation type="submission" date="2021-01" db="EMBL/GenBank/DDBJ databases">
        <authorList>
            <person name="Corre E."/>
            <person name="Pelletier E."/>
            <person name="Niang G."/>
            <person name="Scheremetjew M."/>
            <person name="Finn R."/>
            <person name="Kale V."/>
            <person name="Holt S."/>
            <person name="Cochrane G."/>
            <person name="Meng A."/>
            <person name="Brown T."/>
            <person name="Cohen L."/>
        </authorList>
    </citation>
    <scope>NUCLEOTIDE SEQUENCE</scope>
    <source>
        <strain evidence="13">CCMP1320</strain>
    </source>
</reference>
<evidence type="ECO:0000256" key="1">
    <source>
        <dbReference type="ARBA" id="ARBA00004123"/>
    </source>
</evidence>
<evidence type="ECO:0000256" key="5">
    <source>
        <dbReference type="ARBA" id="ARBA00022553"/>
    </source>
</evidence>
<dbReference type="AlphaFoldDB" id="A0A7S3QWA9"/>
<evidence type="ECO:0000256" key="9">
    <source>
        <dbReference type="ARBA" id="ARBA00023242"/>
    </source>
</evidence>
<keyword evidence="8" id="KW-0804">Transcription</keyword>
<dbReference type="PANTHER" id="PTHR31169">
    <property type="entry name" value="OS05G0300700 PROTEIN"/>
    <property type="match status" value="1"/>
</dbReference>
<feature type="compositionally biased region" description="Basic and acidic residues" evidence="11">
    <location>
        <begin position="51"/>
        <end position="61"/>
    </location>
</feature>
<evidence type="ECO:0000256" key="10">
    <source>
        <dbReference type="SAM" id="Coils"/>
    </source>
</evidence>
<feature type="coiled-coil region" evidence="10">
    <location>
        <begin position="459"/>
        <end position="489"/>
    </location>
</feature>
<feature type="compositionally biased region" description="Basic and acidic residues" evidence="11">
    <location>
        <begin position="104"/>
        <end position="114"/>
    </location>
</feature>
<protein>
    <recommendedName>
        <fullName evidence="12">Zinc-finger domain-containing protein</fullName>
    </recommendedName>
</protein>
<keyword evidence="5" id="KW-0597">Phosphoprotein</keyword>
<feature type="region of interest" description="Disordered" evidence="11">
    <location>
        <begin position="101"/>
        <end position="155"/>
    </location>
</feature>
<dbReference type="GO" id="GO:0005737">
    <property type="term" value="C:cytoplasm"/>
    <property type="evidence" value="ECO:0007669"/>
    <property type="project" value="UniProtKB-SubCell"/>
</dbReference>
<feature type="compositionally biased region" description="Basic residues" evidence="11">
    <location>
        <begin position="331"/>
        <end position="342"/>
    </location>
</feature>
<dbReference type="InterPro" id="IPR040221">
    <property type="entry name" value="CDCA7/CDA7L"/>
</dbReference>